<dbReference type="EMBL" id="KK101142">
    <property type="protein sequence ID" value="KIZ02018.1"/>
    <property type="molecule type" value="Genomic_DNA"/>
</dbReference>
<feature type="compositionally biased region" description="Polar residues" evidence="3">
    <location>
        <begin position="1"/>
        <end position="11"/>
    </location>
</feature>
<dbReference type="AlphaFoldDB" id="A0A0D2JSP6"/>
<gene>
    <name evidence="4" type="ORF">MNEG_5942</name>
</gene>
<keyword evidence="5" id="KW-1185">Reference proteome</keyword>
<reference evidence="4 5" key="1">
    <citation type="journal article" date="2013" name="BMC Genomics">
        <title>Reconstruction of the lipid metabolism for the microalga Monoraphidium neglectum from its genome sequence reveals characteristics suitable for biofuel production.</title>
        <authorList>
            <person name="Bogen C."/>
            <person name="Al-Dilaimi A."/>
            <person name="Albersmeier A."/>
            <person name="Wichmann J."/>
            <person name="Grundmann M."/>
            <person name="Rupp O."/>
            <person name="Lauersen K.J."/>
            <person name="Blifernez-Klassen O."/>
            <person name="Kalinowski J."/>
            <person name="Goesmann A."/>
            <person name="Mussgnug J.H."/>
            <person name="Kruse O."/>
        </authorList>
    </citation>
    <scope>NUCLEOTIDE SEQUENCE [LARGE SCALE GENOMIC DNA]</scope>
    <source>
        <strain evidence="4 5">SAG 48.87</strain>
    </source>
</reference>
<dbReference type="PROSITE" id="PS50005">
    <property type="entry name" value="TPR"/>
    <property type="match status" value="1"/>
</dbReference>
<feature type="compositionally biased region" description="Low complexity" evidence="3">
    <location>
        <begin position="315"/>
        <end position="326"/>
    </location>
</feature>
<proteinExistence type="predicted"/>
<dbReference type="PANTHER" id="PTHR46423:SF1">
    <property type="entry name" value="RNA POLYMERASE II-ASSOCIATED PROTEIN 3"/>
    <property type="match status" value="1"/>
</dbReference>
<evidence type="ECO:0000313" key="5">
    <source>
        <dbReference type="Proteomes" id="UP000054498"/>
    </source>
</evidence>
<keyword evidence="1 2" id="KW-0802">TPR repeat</keyword>
<evidence type="ECO:0000256" key="1">
    <source>
        <dbReference type="ARBA" id="ARBA00022803"/>
    </source>
</evidence>
<dbReference type="RefSeq" id="XP_013901037.1">
    <property type="nucleotide sequence ID" value="XM_014045583.1"/>
</dbReference>
<evidence type="ECO:0000256" key="2">
    <source>
        <dbReference type="PROSITE-ProRule" id="PRU00339"/>
    </source>
</evidence>
<dbReference type="Proteomes" id="UP000054498">
    <property type="component" value="Unassembled WGS sequence"/>
</dbReference>
<dbReference type="Pfam" id="PF13432">
    <property type="entry name" value="TPR_16"/>
    <property type="match status" value="1"/>
</dbReference>
<dbReference type="OrthoDB" id="245563at2759"/>
<dbReference type="InterPro" id="IPR051966">
    <property type="entry name" value="RPAP3"/>
</dbReference>
<feature type="region of interest" description="Disordered" evidence="3">
    <location>
        <begin position="309"/>
        <end position="335"/>
    </location>
</feature>
<dbReference type="STRING" id="145388.A0A0D2JSP6"/>
<dbReference type="InterPro" id="IPR019734">
    <property type="entry name" value="TPR_rpt"/>
</dbReference>
<dbReference type="PANTHER" id="PTHR46423">
    <property type="entry name" value="RNA POLYMERASE II-ASSOCIATED PROTEIN 3"/>
    <property type="match status" value="1"/>
</dbReference>
<dbReference type="InterPro" id="IPR011990">
    <property type="entry name" value="TPR-like_helical_dom_sf"/>
</dbReference>
<dbReference type="GO" id="GO:0101031">
    <property type="term" value="C:protein folding chaperone complex"/>
    <property type="evidence" value="ECO:0007669"/>
    <property type="project" value="TreeGrafter"/>
</dbReference>
<dbReference type="Gene3D" id="1.25.40.10">
    <property type="entry name" value="Tetratricopeptide repeat domain"/>
    <property type="match status" value="1"/>
</dbReference>
<feature type="compositionally biased region" description="Gly residues" evidence="3">
    <location>
        <begin position="161"/>
        <end position="170"/>
    </location>
</feature>
<dbReference type="KEGG" id="mng:MNEG_5942"/>
<feature type="region of interest" description="Disordered" evidence="3">
    <location>
        <begin position="157"/>
        <end position="190"/>
    </location>
</feature>
<evidence type="ECO:0000313" key="4">
    <source>
        <dbReference type="EMBL" id="KIZ02018.1"/>
    </source>
</evidence>
<dbReference type="GeneID" id="25738819"/>
<name>A0A0D2JSP6_9CHLO</name>
<accession>A0A0D2JSP6</accession>
<feature type="repeat" description="TPR" evidence="2">
    <location>
        <begin position="190"/>
        <end position="223"/>
    </location>
</feature>
<sequence length="335" mass="34880">MAPAPANNTRRVQAPSDASREAHRQALLKGAGDARNVPEAALAAALNMQMVEPIPLLHNTPQNGYVAINMYSDDQASFKRAARNPRACDILMACGGNPMDVLGDVFIGRLFDNEDDFRRLDFTLDELRSDAPWIKEAALQAAQRRDRSGQVHNFAERIRGGSSGGGGGSVGARPVGAGALPPPPKEVPPAEAAKARGNAAVNRGDWQAAADEYAAALALDPALIAARNNRALALLKLGQMEAAEADCTAVLEAEPGNIKALLRRAAARRALGRLPEAGGDLQAVLELQPHNKEAAGQLAALQAPRIEGDVEDDGAAASRGRAAAAEAGGGRVAEG</sequence>
<dbReference type="SUPFAM" id="SSF48452">
    <property type="entry name" value="TPR-like"/>
    <property type="match status" value="1"/>
</dbReference>
<feature type="region of interest" description="Disordered" evidence="3">
    <location>
        <begin position="1"/>
        <end position="24"/>
    </location>
</feature>
<protein>
    <submittedName>
        <fullName evidence="4">Uncharacterized protein</fullName>
    </submittedName>
</protein>
<dbReference type="SMART" id="SM00028">
    <property type="entry name" value="TPR"/>
    <property type="match status" value="3"/>
</dbReference>
<evidence type="ECO:0000256" key="3">
    <source>
        <dbReference type="SAM" id="MobiDB-lite"/>
    </source>
</evidence>
<organism evidence="4 5">
    <name type="scientific">Monoraphidium neglectum</name>
    <dbReference type="NCBI Taxonomy" id="145388"/>
    <lineage>
        <taxon>Eukaryota</taxon>
        <taxon>Viridiplantae</taxon>
        <taxon>Chlorophyta</taxon>
        <taxon>core chlorophytes</taxon>
        <taxon>Chlorophyceae</taxon>
        <taxon>CS clade</taxon>
        <taxon>Sphaeropleales</taxon>
        <taxon>Selenastraceae</taxon>
        <taxon>Monoraphidium</taxon>
    </lineage>
</organism>